<protein>
    <submittedName>
        <fullName evidence="2">Negative regulator of systemic acquired resistance SNI1</fullName>
    </submittedName>
</protein>
<reference evidence="1" key="1">
    <citation type="submission" date="2025-05" db="UniProtKB">
        <authorList>
            <consortium name="RefSeq"/>
        </authorList>
    </citation>
    <scope>NUCLEOTIDE SEQUENCE [LARGE SCALE GENOMIC DNA]</scope>
</reference>
<organism evidence="1 2">
    <name type="scientific">Ziziphus jujuba</name>
    <name type="common">Chinese jujube</name>
    <name type="synonym">Ziziphus sativa</name>
    <dbReference type="NCBI Taxonomy" id="326968"/>
    <lineage>
        <taxon>Eukaryota</taxon>
        <taxon>Viridiplantae</taxon>
        <taxon>Streptophyta</taxon>
        <taxon>Embryophyta</taxon>
        <taxon>Tracheophyta</taxon>
        <taxon>Spermatophyta</taxon>
        <taxon>Magnoliopsida</taxon>
        <taxon>eudicotyledons</taxon>
        <taxon>Gunneridae</taxon>
        <taxon>Pentapetalae</taxon>
        <taxon>rosids</taxon>
        <taxon>fabids</taxon>
        <taxon>Rosales</taxon>
        <taxon>Rhamnaceae</taxon>
        <taxon>Paliureae</taxon>
        <taxon>Ziziphus</taxon>
    </lineage>
</organism>
<dbReference type="RefSeq" id="XP_015874501.3">
    <property type="nucleotide sequence ID" value="XM_016019015.4"/>
</dbReference>
<dbReference type="AlphaFoldDB" id="A0A6P3ZAQ8"/>
<dbReference type="FunCoup" id="A0A6P3ZAQ8">
    <property type="interactions" value="495"/>
</dbReference>
<dbReference type="GO" id="GO:0030915">
    <property type="term" value="C:Smc5-Smc6 complex"/>
    <property type="evidence" value="ECO:0007669"/>
    <property type="project" value="InterPro"/>
</dbReference>
<sequence>MAICDRRKTINRGALEENILAIIDASEAKDSQDAHDDRIAFLEAVRATSIVSESRTQPSYKICQAVFKILRIEKSLELIITSYQLLNELDKCFPRVYLSGIDQLESTNKHMTELVVVKEAWSPFIFSLEIASSERGAAKDAEGLLDSSGFLILIQYLADVADENTFQSCDTKSLGKMLLFQYLVNILEGDFIPRKTMYEETTNWILLRESLLNMLLVSRKINFKSLMKDCLTIMCKLYQICIGFSDDVVCPDNSVSKSTKKCDVAVEITSLEVGKNTSIAVRKLLNMIMELDTCKNKADAQGCTTRADGVRTPLVEIILDELTYNNDILQPFLQVFDDPKLKLEVVEQYFWKYISKPSVRTRRSNGSADDTTFIGALKCFSNVTSTRSIIKKIGTEEAQLLLVHGFQAYLSVPSRQYPDEDNSHGNPESRSSSVIDICKNMISAFKSLRTAAEHMEILLCSKEALFMAATILSVNS</sequence>
<dbReference type="GO" id="GO:0005634">
    <property type="term" value="C:nucleus"/>
    <property type="evidence" value="ECO:0007669"/>
    <property type="project" value="InterPro"/>
</dbReference>
<dbReference type="GO" id="GO:0000976">
    <property type="term" value="F:transcription cis-regulatory region binding"/>
    <property type="evidence" value="ECO:0007669"/>
    <property type="project" value="TreeGrafter"/>
</dbReference>
<accession>A0A6P3ZAQ8</accession>
<dbReference type="InterPro" id="IPR034561">
    <property type="entry name" value="SNI1"/>
</dbReference>
<dbReference type="PANTHER" id="PTHR37243:SF2">
    <property type="entry name" value="NEGATIVE REGULATOR OF SYSTEMIC ACQUIRED RESISTANCE SNI1"/>
    <property type="match status" value="1"/>
</dbReference>
<gene>
    <name evidence="2" type="primary">LOC107411432</name>
</gene>
<dbReference type="InParanoid" id="A0A6P3ZAQ8"/>
<evidence type="ECO:0000313" key="2">
    <source>
        <dbReference type="RefSeq" id="XP_015874501.3"/>
    </source>
</evidence>
<dbReference type="GO" id="GO:0010113">
    <property type="term" value="P:negative regulation of systemic acquired resistance"/>
    <property type="evidence" value="ECO:0007669"/>
    <property type="project" value="TreeGrafter"/>
</dbReference>
<name>A0A6P3ZAQ8_ZIZJJ</name>
<dbReference type="GO" id="GO:0006974">
    <property type="term" value="P:DNA damage response"/>
    <property type="evidence" value="ECO:0007669"/>
    <property type="project" value="InterPro"/>
</dbReference>
<proteinExistence type="predicted"/>
<dbReference type="KEGG" id="zju:107411432"/>
<dbReference type="GO" id="GO:0045892">
    <property type="term" value="P:negative regulation of DNA-templated transcription"/>
    <property type="evidence" value="ECO:0007669"/>
    <property type="project" value="InterPro"/>
</dbReference>
<keyword evidence="1" id="KW-1185">Reference proteome</keyword>
<evidence type="ECO:0000313" key="1">
    <source>
        <dbReference type="Proteomes" id="UP001652623"/>
    </source>
</evidence>
<dbReference type="PANTHER" id="PTHR37243">
    <property type="entry name" value="NEGATIVE REGULATOR OF SYSTEMIC ACQUIRED RESISTANCE SNI1"/>
    <property type="match status" value="1"/>
</dbReference>
<dbReference type="Proteomes" id="UP001652623">
    <property type="component" value="Chromosome 1"/>
</dbReference>
<dbReference type="GeneID" id="107411432"/>
<reference evidence="2" key="2">
    <citation type="submission" date="2025-08" db="UniProtKB">
        <authorList>
            <consortium name="RefSeq"/>
        </authorList>
    </citation>
    <scope>IDENTIFICATION</scope>
    <source>
        <tissue evidence="2">Seedling</tissue>
    </source>
</reference>